<evidence type="ECO:0000256" key="5">
    <source>
        <dbReference type="ARBA" id="ARBA00023122"/>
    </source>
</evidence>
<feature type="transmembrane region" description="Helical" evidence="9">
    <location>
        <begin position="119"/>
        <end position="138"/>
    </location>
</feature>
<evidence type="ECO:0000256" key="3">
    <source>
        <dbReference type="ARBA" id="ARBA00022737"/>
    </source>
</evidence>
<evidence type="ECO:0000259" key="10">
    <source>
        <dbReference type="PROSITE" id="PS51371"/>
    </source>
</evidence>
<evidence type="ECO:0000313" key="13">
    <source>
        <dbReference type="Proteomes" id="UP000255508"/>
    </source>
</evidence>
<reference evidence="12 13" key="1">
    <citation type="journal article" date="2018" name="ISME J.">
        <title>Endosymbiont genomes yield clues of tubeworm success.</title>
        <authorList>
            <person name="Li Y."/>
            <person name="Liles M.R."/>
            <person name="Halanych K.M."/>
        </authorList>
    </citation>
    <scope>NUCLEOTIDE SEQUENCE [LARGE SCALE GENOMIC DNA]</scope>
    <source>
        <strain evidence="12">A1422</strain>
    </source>
</reference>
<dbReference type="InterPro" id="IPR000644">
    <property type="entry name" value="CBS_dom"/>
</dbReference>
<evidence type="ECO:0000256" key="7">
    <source>
        <dbReference type="PROSITE-ProRule" id="PRU00703"/>
    </source>
</evidence>
<dbReference type="Gene3D" id="3.10.580.10">
    <property type="entry name" value="CBS-domain"/>
    <property type="match status" value="1"/>
</dbReference>
<sequence>MLLLFIYISIALGFSFFCSVAEAVILSVTTPYIALLEQEGKASGTMLRRLKEDINTPLAAILTLNTTAHTIGAAGAGAQAAVVFGNAYVGVASAVLTLLILVFSEIVPKTLGAHYWRQLAPLTAHALKYLIFILYPFVKMAEWLTGRIATEPTLRGFSREEFAVMADLGAEEGQLGQKESLILKNLFLFRDMQATDVMTPRSVVFALDETMSVEDFFLKHDSVRFSRIPLYERDREHISGFVLRSDLLLARARGNSENRLTNYCRELPVLPDSTSLLHAFDKLLDRRAHILLIVDEYGGMEGVLTLEDILETLLGMEIVDEGDKNIDMRKLARRLWKRRAKAMGLDITSSLNALIQTILQLPGRLFNVLFDIANNPIALQGYRSIDGIFQR</sequence>
<dbReference type="CDD" id="cd04590">
    <property type="entry name" value="CBS_pair_CorC_HlyC_assoc"/>
    <property type="match status" value="1"/>
</dbReference>
<evidence type="ECO:0000256" key="6">
    <source>
        <dbReference type="ARBA" id="ARBA00023136"/>
    </source>
</evidence>
<feature type="domain" description="CNNM transmembrane" evidence="11">
    <location>
        <begin position="1"/>
        <end position="179"/>
    </location>
</feature>
<feature type="domain" description="CBS" evidence="10">
    <location>
        <begin position="263"/>
        <end position="321"/>
    </location>
</feature>
<dbReference type="PANTHER" id="PTHR22777:SF4">
    <property type="entry name" value="UPF0053 PROTEIN SLL1254"/>
    <property type="match status" value="1"/>
</dbReference>
<dbReference type="PROSITE" id="PS51846">
    <property type="entry name" value="CNNM"/>
    <property type="match status" value="1"/>
</dbReference>
<name>A0A370DUH4_9GAMM</name>
<dbReference type="PROSITE" id="PS51371">
    <property type="entry name" value="CBS"/>
    <property type="match status" value="2"/>
</dbReference>
<keyword evidence="6 8" id="KW-0472">Membrane</keyword>
<keyword evidence="5 7" id="KW-0129">CBS domain</keyword>
<organism evidence="12 13">
    <name type="scientific">endosymbiont of Lamellibrachia luymesi</name>
    <dbReference type="NCBI Taxonomy" id="2200907"/>
    <lineage>
        <taxon>Bacteria</taxon>
        <taxon>Pseudomonadati</taxon>
        <taxon>Pseudomonadota</taxon>
        <taxon>Gammaproteobacteria</taxon>
        <taxon>sulfur-oxidizing symbionts</taxon>
    </lineage>
</organism>
<keyword evidence="3" id="KW-0677">Repeat</keyword>
<evidence type="ECO:0000256" key="2">
    <source>
        <dbReference type="ARBA" id="ARBA00022692"/>
    </source>
</evidence>
<dbReference type="AlphaFoldDB" id="A0A370DUH4"/>
<evidence type="ECO:0000256" key="9">
    <source>
        <dbReference type="SAM" id="Phobius"/>
    </source>
</evidence>
<feature type="transmembrane region" description="Helical" evidence="9">
    <location>
        <begin position="6"/>
        <end position="36"/>
    </location>
</feature>
<comment type="subcellular location">
    <subcellularLocation>
        <location evidence="1">Membrane</location>
        <topology evidence="1">Multi-pass membrane protein</topology>
    </subcellularLocation>
</comment>
<dbReference type="SUPFAM" id="SSF54631">
    <property type="entry name" value="CBS-domain pair"/>
    <property type="match status" value="1"/>
</dbReference>
<dbReference type="GO" id="GO:0005886">
    <property type="term" value="C:plasma membrane"/>
    <property type="evidence" value="ECO:0007669"/>
    <property type="project" value="TreeGrafter"/>
</dbReference>
<evidence type="ECO:0000313" key="12">
    <source>
        <dbReference type="EMBL" id="RDH89031.1"/>
    </source>
</evidence>
<dbReference type="Pfam" id="PF01595">
    <property type="entry name" value="CNNM"/>
    <property type="match status" value="1"/>
</dbReference>
<feature type="transmembrane region" description="Helical" evidence="9">
    <location>
        <begin position="87"/>
        <end position="107"/>
    </location>
</feature>
<dbReference type="InterPro" id="IPR002550">
    <property type="entry name" value="CNNM"/>
</dbReference>
<comment type="caution">
    <text evidence="12">The sequence shown here is derived from an EMBL/GenBank/DDBJ whole genome shotgun (WGS) entry which is preliminary data.</text>
</comment>
<evidence type="ECO:0000256" key="4">
    <source>
        <dbReference type="ARBA" id="ARBA00022989"/>
    </source>
</evidence>
<dbReference type="EMBL" id="QFXD01000235">
    <property type="protein sequence ID" value="RDH89031.1"/>
    <property type="molecule type" value="Genomic_DNA"/>
</dbReference>
<dbReference type="PANTHER" id="PTHR22777">
    <property type="entry name" value="HEMOLYSIN-RELATED"/>
    <property type="match status" value="1"/>
</dbReference>
<evidence type="ECO:0000259" key="11">
    <source>
        <dbReference type="PROSITE" id="PS51846"/>
    </source>
</evidence>
<dbReference type="Pfam" id="PF00571">
    <property type="entry name" value="CBS"/>
    <property type="match status" value="1"/>
</dbReference>
<feature type="domain" description="CBS" evidence="10">
    <location>
        <begin position="198"/>
        <end position="257"/>
    </location>
</feature>
<evidence type="ECO:0000256" key="8">
    <source>
        <dbReference type="PROSITE-ProRule" id="PRU01193"/>
    </source>
</evidence>
<protein>
    <submittedName>
        <fullName evidence="12">Hemolysin</fullName>
    </submittedName>
</protein>
<accession>A0A370DUH4</accession>
<evidence type="ECO:0000256" key="1">
    <source>
        <dbReference type="ARBA" id="ARBA00004141"/>
    </source>
</evidence>
<dbReference type="SMART" id="SM00116">
    <property type="entry name" value="CBS"/>
    <property type="match status" value="2"/>
</dbReference>
<proteinExistence type="predicted"/>
<dbReference type="InterPro" id="IPR044751">
    <property type="entry name" value="Ion_transp-like_CBS"/>
</dbReference>
<keyword evidence="4 8" id="KW-1133">Transmembrane helix</keyword>
<keyword evidence="2 8" id="KW-0812">Transmembrane</keyword>
<dbReference type="Proteomes" id="UP000255508">
    <property type="component" value="Unassembled WGS sequence"/>
</dbReference>
<gene>
    <name evidence="12" type="ORF">DIZ79_13395</name>
</gene>
<dbReference type="InterPro" id="IPR046342">
    <property type="entry name" value="CBS_dom_sf"/>
</dbReference>